<dbReference type="GeneID" id="87830702"/>
<feature type="chain" id="PRO_5042953259" evidence="1">
    <location>
        <begin position="21"/>
        <end position="286"/>
    </location>
</feature>
<comment type="caution">
    <text evidence="2">The sequence shown here is derived from an EMBL/GenBank/DDBJ whole genome shotgun (WGS) entry which is preliminary data.</text>
</comment>
<accession>A0AAN6TSJ8</accession>
<keyword evidence="1" id="KW-0732">Signal</keyword>
<dbReference type="Proteomes" id="UP001302602">
    <property type="component" value="Unassembled WGS sequence"/>
</dbReference>
<proteinExistence type="predicted"/>
<dbReference type="EMBL" id="MU853251">
    <property type="protein sequence ID" value="KAK4119281.1"/>
    <property type="molecule type" value="Genomic_DNA"/>
</dbReference>
<feature type="signal peptide" evidence="1">
    <location>
        <begin position="1"/>
        <end position="20"/>
    </location>
</feature>
<evidence type="ECO:0000313" key="3">
    <source>
        <dbReference type="Proteomes" id="UP001302602"/>
    </source>
</evidence>
<dbReference type="RefSeq" id="XP_062643054.1">
    <property type="nucleotide sequence ID" value="XM_062793933.1"/>
</dbReference>
<keyword evidence="3" id="KW-1185">Reference proteome</keyword>
<dbReference type="AlphaFoldDB" id="A0AAN6TSJ8"/>
<protein>
    <submittedName>
        <fullName evidence="2">Uncharacterized protein</fullName>
    </submittedName>
</protein>
<name>A0AAN6TSJ8_9PEZI</name>
<evidence type="ECO:0000313" key="2">
    <source>
        <dbReference type="EMBL" id="KAK4119281.1"/>
    </source>
</evidence>
<sequence length="286" mass="29991">MSPQILFGLLLLAGTAAAWSRTDHWQTAVQTRGFRSTSFTTSSISVVPTDAATPIASNISTSLMSGFEVTVTDLFYASNASGLCTPPLEDCNPSTTPRTTTSSTITTKYYALVVISNPASCTRTSFAYTSARSLDRPSATDMPDFEEQATQSAHALAVTTYVSTLSTNLGGQDVTTSVCEVYLREGALVDIEPDDGVHFDCVDPRVYYCSVAMARASHFASGGLLIFDPSTSAACQTDQRYPPARITVGGGGENGTSGVSAGFTFRVEMGWLAGVAGGAVAMVAML</sequence>
<gene>
    <name evidence="2" type="ORF">N657DRAFT_650396</name>
</gene>
<reference evidence="2" key="2">
    <citation type="submission" date="2023-05" db="EMBL/GenBank/DDBJ databases">
        <authorList>
            <consortium name="Lawrence Berkeley National Laboratory"/>
            <person name="Steindorff A."/>
            <person name="Hensen N."/>
            <person name="Bonometti L."/>
            <person name="Westerberg I."/>
            <person name="Brannstrom I.O."/>
            <person name="Guillou S."/>
            <person name="Cros-Aarteil S."/>
            <person name="Calhoun S."/>
            <person name="Haridas S."/>
            <person name="Kuo A."/>
            <person name="Mondo S."/>
            <person name="Pangilinan J."/>
            <person name="Riley R."/>
            <person name="Labutti K."/>
            <person name="Andreopoulos B."/>
            <person name="Lipzen A."/>
            <person name="Chen C."/>
            <person name="Yanf M."/>
            <person name="Daum C."/>
            <person name="Ng V."/>
            <person name="Clum A."/>
            <person name="Ohm R."/>
            <person name="Martin F."/>
            <person name="Silar P."/>
            <person name="Natvig D."/>
            <person name="Lalanne C."/>
            <person name="Gautier V."/>
            <person name="Ament-Velasquez S.L."/>
            <person name="Kruys A."/>
            <person name="Hutchinson M.I."/>
            <person name="Powell A.J."/>
            <person name="Barry K."/>
            <person name="Miller A.N."/>
            <person name="Grigoriev I.V."/>
            <person name="Debuchy R."/>
            <person name="Gladieux P."/>
            <person name="Thoren M.H."/>
            <person name="Johannesson H."/>
        </authorList>
    </citation>
    <scope>NUCLEOTIDE SEQUENCE</scope>
    <source>
        <strain evidence="2">CBS 731.68</strain>
    </source>
</reference>
<evidence type="ECO:0000256" key="1">
    <source>
        <dbReference type="SAM" id="SignalP"/>
    </source>
</evidence>
<organism evidence="2 3">
    <name type="scientific">Parathielavia appendiculata</name>
    <dbReference type="NCBI Taxonomy" id="2587402"/>
    <lineage>
        <taxon>Eukaryota</taxon>
        <taxon>Fungi</taxon>
        <taxon>Dikarya</taxon>
        <taxon>Ascomycota</taxon>
        <taxon>Pezizomycotina</taxon>
        <taxon>Sordariomycetes</taxon>
        <taxon>Sordariomycetidae</taxon>
        <taxon>Sordariales</taxon>
        <taxon>Chaetomiaceae</taxon>
        <taxon>Parathielavia</taxon>
    </lineage>
</organism>
<reference evidence="2" key="1">
    <citation type="journal article" date="2023" name="Mol. Phylogenet. Evol.">
        <title>Genome-scale phylogeny and comparative genomics of the fungal order Sordariales.</title>
        <authorList>
            <person name="Hensen N."/>
            <person name="Bonometti L."/>
            <person name="Westerberg I."/>
            <person name="Brannstrom I.O."/>
            <person name="Guillou S."/>
            <person name="Cros-Aarteil S."/>
            <person name="Calhoun S."/>
            <person name="Haridas S."/>
            <person name="Kuo A."/>
            <person name="Mondo S."/>
            <person name="Pangilinan J."/>
            <person name="Riley R."/>
            <person name="LaButti K."/>
            <person name="Andreopoulos B."/>
            <person name="Lipzen A."/>
            <person name="Chen C."/>
            <person name="Yan M."/>
            <person name="Daum C."/>
            <person name="Ng V."/>
            <person name="Clum A."/>
            <person name="Steindorff A."/>
            <person name="Ohm R.A."/>
            <person name="Martin F."/>
            <person name="Silar P."/>
            <person name="Natvig D.O."/>
            <person name="Lalanne C."/>
            <person name="Gautier V."/>
            <person name="Ament-Velasquez S.L."/>
            <person name="Kruys A."/>
            <person name="Hutchinson M.I."/>
            <person name="Powell A.J."/>
            <person name="Barry K."/>
            <person name="Miller A.N."/>
            <person name="Grigoriev I.V."/>
            <person name="Debuchy R."/>
            <person name="Gladieux P."/>
            <person name="Hiltunen Thoren M."/>
            <person name="Johannesson H."/>
        </authorList>
    </citation>
    <scope>NUCLEOTIDE SEQUENCE</scope>
    <source>
        <strain evidence="2">CBS 731.68</strain>
    </source>
</reference>